<comment type="subcellular location">
    <subcellularLocation>
        <location evidence="1">Cell envelope</location>
    </subcellularLocation>
</comment>
<name>A0A1I4I2T0_9BACI</name>
<dbReference type="Gene3D" id="3.40.50.2300">
    <property type="match status" value="2"/>
</dbReference>
<reference evidence="5 6" key="1">
    <citation type="submission" date="2016-10" db="EMBL/GenBank/DDBJ databases">
        <authorList>
            <person name="de Groot N.N."/>
        </authorList>
    </citation>
    <scope>NUCLEOTIDE SEQUENCE [LARGE SCALE GENOMIC DNA]</scope>
    <source>
        <strain evidence="5 6">CGMCC 1.6134</strain>
    </source>
</reference>
<dbReference type="AlphaFoldDB" id="A0A1I4I2T0"/>
<dbReference type="Proteomes" id="UP000199668">
    <property type="component" value="Unassembled WGS sequence"/>
</dbReference>
<evidence type="ECO:0000256" key="2">
    <source>
        <dbReference type="ARBA" id="ARBA00007639"/>
    </source>
</evidence>
<dbReference type="InterPro" id="IPR050555">
    <property type="entry name" value="Bact_Solute-Bind_Prot2"/>
</dbReference>
<dbReference type="InterPro" id="IPR028082">
    <property type="entry name" value="Peripla_BP_I"/>
</dbReference>
<dbReference type="STRING" id="266892.SAMN04488054_101173"/>
<evidence type="ECO:0000313" key="6">
    <source>
        <dbReference type="Proteomes" id="UP000199668"/>
    </source>
</evidence>
<evidence type="ECO:0000259" key="4">
    <source>
        <dbReference type="Pfam" id="PF13407"/>
    </source>
</evidence>
<dbReference type="InterPro" id="IPR025997">
    <property type="entry name" value="SBP_2_dom"/>
</dbReference>
<protein>
    <submittedName>
        <fullName evidence="5">Rhamnose transport system substrate-binding protein</fullName>
    </submittedName>
</protein>
<dbReference type="EMBL" id="FOTY01000001">
    <property type="protein sequence ID" value="SFL48520.1"/>
    <property type="molecule type" value="Genomic_DNA"/>
</dbReference>
<evidence type="ECO:0000313" key="5">
    <source>
        <dbReference type="EMBL" id="SFL48520.1"/>
    </source>
</evidence>
<dbReference type="PANTHER" id="PTHR30036">
    <property type="entry name" value="D-XYLOSE-BINDING PERIPLASMIC PROTEIN"/>
    <property type="match status" value="1"/>
</dbReference>
<organism evidence="5 6">
    <name type="scientific">Salibacterium qingdaonense</name>
    <dbReference type="NCBI Taxonomy" id="266892"/>
    <lineage>
        <taxon>Bacteria</taxon>
        <taxon>Bacillati</taxon>
        <taxon>Bacillota</taxon>
        <taxon>Bacilli</taxon>
        <taxon>Bacillales</taxon>
        <taxon>Bacillaceae</taxon>
    </lineage>
</organism>
<comment type="similarity">
    <text evidence="2">Belongs to the bacterial solute-binding protein 2 family.</text>
</comment>
<feature type="compositionally biased region" description="Low complexity" evidence="3">
    <location>
        <begin position="40"/>
        <end position="55"/>
    </location>
</feature>
<evidence type="ECO:0000256" key="1">
    <source>
        <dbReference type="ARBA" id="ARBA00004196"/>
    </source>
</evidence>
<feature type="compositionally biased region" description="Gly residues" evidence="3">
    <location>
        <begin position="30"/>
        <end position="39"/>
    </location>
</feature>
<evidence type="ECO:0000256" key="3">
    <source>
        <dbReference type="SAM" id="MobiDB-lite"/>
    </source>
</evidence>
<feature type="compositionally biased region" description="Basic and acidic residues" evidence="3">
    <location>
        <begin position="352"/>
        <end position="362"/>
    </location>
</feature>
<keyword evidence="6" id="KW-1185">Reference proteome</keyword>
<accession>A0A1I4I2T0</accession>
<dbReference type="OrthoDB" id="9795981at2"/>
<dbReference type="Pfam" id="PF13407">
    <property type="entry name" value="Peripla_BP_4"/>
    <property type="match status" value="1"/>
</dbReference>
<dbReference type="SUPFAM" id="SSF53822">
    <property type="entry name" value="Periplasmic binding protein-like I"/>
    <property type="match status" value="1"/>
</dbReference>
<gene>
    <name evidence="5" type="ORF">SAMN04488054_101173</name>
</gene>
<dbReference type="PROSITE" id="PS51257">
    <property type="entry name" value="PROKAR_LIPOPROTEIN"/>
    <property type="match status" value="1"/>
</dbReference>
<dbReference type="CDD" id="cd06302">
    <property type="entry name" value="PBP1_LsrB_Quorum_Sensing-like"/>
    <property type="match status" value="1"/>
</dbReference>
<sequence>MKKLWLSLTVVIVGLILLTGCVSEQSAGSGDSGEGGGTGSEETSGNSEEGNSGESGSDGGGGVAVVPKLVGIPYFNASETGAEQAGEDLGVNVEYTGPTEADAAAQVKVIEDLISQGMDTIAVAPNDPASVEPVLKKAKEEGINVMDWDTPADKELVDLSIKQVDDEEFGRHMAEKLVEAMGTEEGKIAILTGGLSAANLNLWIDAAKSELEENYPDIEIVSDKIPTEEKQQVAYQKTLDLLKSYPELDGVLAVSTPAPLGAAQAVQEEGLQDEVSVVGSALPTDSEPFLEDGSLDTAVLWNPEKLGYLTVALGKMLAEGEMPEDGQEIENVGEITVKDDGKTVIMGPPQDYTKENASDFDF</sequence>
<feature type="region of interest" description="Disordered" evidence="3">
    <location>
        <begin position="340"/>
        <end position="362"/>
    </location>
</feature>
<dbReference type="GO" id="GO:0030246">
    <property type="term" value="F:carbohydrate binding"/>
    <property type="evidence" value="ECO:0007669"/>
    <property type="project" value="TreeGrafter"/>
</dbReference>
<dbReference type="PANTHER" id="PTHR30036:SF7">
    <property type="entry name" value="ABC TRANSPORTER PERIPLASMIC-BINDING PROTEIN YPHF"/>
    <property type="match status" value="1"/>
</dbReference>
<proteinExistence type="inferred from homology"/>
<dbReference type="RefSeq" id="WP_090925145.1">
    <property type="nucleotide sequence ID" value="NZ_FOTY01000001.1"/>
</dbReference>
<feature type="domain" description="Periplasmic binding protein" evidence="4">
    <location>
        <begin position="63"/>
        <end position="321"/>
    </location>
</feature>
<feature type="region of interest" description="Disordered" evidence="3">
    <location>
        <begin position="24"/>
        <end position="62"/>
    </location>
</feature>
<dbReference type="GO" id="GO:0030288">
    <property type="term" value="C:outer membrane-bounded periplasmic space"/>
    <property type="evidence" value="ECO:0007669"/>
    <property type="project" value="TreeGrafter"/>
</dbReference>